<dbReference type="RefSeq" id="WP_194453132.1">
    <property type="nucleotide sequence ID" value="NZ_CP063849.1"/>
</dbReference>
<organism evidence="1 2">
    <name type="scientific">Paludibaculum fermentans</name>
    <dbReference type="NCBI Taxonomy" id="1473598"/>
    <lineage>
        <taxon>Bacteria</taxon>
        <taxon>Pseudomonadati</taxon>
        <taxon>Acidobacteriota</taxon>
        <taxon>Terriglobia</taxon>
        <taxon>Bryobacterales</taxon>
        <taxon>Bryobacteraceae</taxon>
        <taxon>Paludibaculum</taxon>
    </lineage>
</organism>
<keyword evidence="2" id="KW-1185">Reference proteome</keyword>
<sequence>MKWLRGLVQREKSSAPAPLRGVPAIRRQKNYLAMSGYAYEYFYEGLRDLPGRREHVFTVSGDRKTWFEVQVRVPGASVSAWEAGHGRGLADNERYAIAKMALFEAFDTRETPVEMNAPVEVSAEQVEELLGRLGFE</sequence>
<proteinExistence type="predicted"/>
<gene>
    <name evidence="1" type="ORF">IRI77_16470</name>
</gene>
<dbReference type="KEGG" id="pfer:IRI77_16470"/>
<protein>
    <submittedName>
        <fullName evidence="1">Uncharacterized protein</fullName>
    </submittedName>
</protein>
<dbReference type="EMBL" id="CP063849">
    <property type="protein sequence ID" value="QOY91478.1"/>
    <property type="molecule type" value="Genomic_DNA"/>
</dbReference>
<accession>A0A7S7SP02</accession>
<reference evidence="1 2" key="1">
    <citation type="submission" date="2020-10" db="EMBL/GenBank/DDBJ databases">
        <title>Complete genome sequence of Paludibaculum fermentans P105T, a facultatively anaerobic acidobacterium capable of dissimilatory Fe(III) reduction.</title>
        <authorList>
            <person name="Dedysh S.N."/>
            <person name="Beletsky A.V."/>
            <person name="Kulichevskaya I.S."/>
            <person name="Mardanov A.V."/>
            <person name="Ravin N.V."/>
        </authorList>
    </citation>
    <scope>NUCLEOTIDE SEQUENCE [LARGE SCALE GENOMIC DNA]</scope>
    <source>
        <strain evidence="1 2">P105</strain>
    </source>
</reference>
<evidence type="ECO:0000313" key="2">
    <source>
        <dbReference type="Proteomes" id="UP000593892"/>
    </source>
</evidence>
<name>A0A7S7SP02_PALFE</name>
<dbReference type="Proteomes" id="UP000593892">
    <property type="component" value="Chromosome"/>
</dbReference>
<evidence type="ECO:0000313" key="1">
    <source>
        <dbReference type="EMBL" id="QOY91478.1"/>
    </source>
</evidence>
<dbReference type="AlphaFoldDB" id="A0A7S7SP02"/>